<dbReference type="PROSITE" id="PS01117">
    <property type="entry name" value="HTH_MARR_1"/>
    <property type="match status" value="1"/>
</dbReference>
<dbReference type="PROSITE" id="PS50995">
    <property type="entry name" value="HTH_MARR_2"/>
    <property type="match status" value="1"/>
</dbReference>
<keyword evidence="7" id="KW-1185">Reference proteome</keyword>
<dbReference type="InterPro" id="IPR023187">
    <property type="entry name" value="Tscrpt_reg_MarR-type_CS"/>
</dbReference>
<dbReference type="PRINTS" id="PR00598">
    <property type="entry name" value="HTHMARR"/>
</dbReference>
<dbReference type="GO" id="GO:0006950">
    <property type="term" value="P:response to stress"/>
    <property type="evidence" value="ECO:0007669"/>
    <property type="project" value="TreeGrafter"/>
</dbReference>
<dbReference type="Proteomes" id="UP000053300">
    <property type="component" value="Unassembled WGS sequence"/>
</dbReference>
<evidence type="ECO:0000259" key="4">
    <source>
        <dbReference type="PROSITE" id="PS50995"/>
    </source>
</evidence>
<dbReference type="PANTHER" id="PTHR33164:SF57">
    <property type="entry name" value="MARR-FAMILY TRANSCRIPTIONAL REGULATOR"/>
    <property type="match status" value="1"/>
</dbReference>
<evidence type="ECO:0000313" key="5">
    <source>
        <dbReference type="EMBL" id="AQZ99984.1"/>
    </source>
</evidence>
<dbReference type="EMBL" id="CP020121">
    <property type="protein sequence ID" value="AQZ99984.1"/>
    <property type="molecule type" value="Genomic_DNA"/>
</dbReference>
<dbReference type="InterPro" id="IPR036388">
    <property type="entry name" value="WH-like_DNA-bd_sf"/>
</dbReference>
<proteinExistence type="predicted"/>
<dbReference type="RefSeq" id="WP_054065337.1">
    <property type="nucleotide sequence ID" value="NZ_CATYED010000010.1"/>
</dbReference>
<dbReference type="InterPro" id="IPR036390">
    <property type="entry name" value="WH_DNA-bd_sf"/>
</dbReference>
<evidence type="ECO:0000256" key="1">
    <source>
        <dbReference type="ARBA" id="ARBA00023015"/>
    </source>
</evidence>
<dbReference type="Gene3D" id="1.10.10.10">
    <property type="entry name" value="Winged helix-like DNA-binding domain superfamily/Winged helix DNA-binding domain"/>
    <property type="match status" value="1"/>
</dbReference>
<dbReference type="STRING" id="225992.B5M06_13650"/>
<evidence type="ECO:0000313" key="6">
    <source>
        <dbReference type="EMBL" id="KUF38907.1"/>
    </source>
</evidence>
<reference evidence="5 8" key="2">
    <citation type="submission" date="2017-03" db="EMBL/GenBank/DDBJ databases">
        <title>Rapid Whole Genome Sequencing of Comamonas kerstersii Causing Continuous ambulatory Peritoneal Dialysis-Associated Peritonitis.</title>
        <authorList>
            <person name="Zheng B."/>
        </authorList>
    </citation>
    <scope>NUCLEOTIDE SEQUENCE [LARGE SCALE GENOMIC DNA]</scope>
    <source>
        <strain evidence="5 8">8943</strain>
    </source>
</reference>
<protein>
    <submittedName>
        <fullName evidence="6">MarR family transcriptional regulator</fullName>
    </submittedName>
</protein>
<keyword evidence="1" id="KW-0805">Transcription regulation</keyword>
<dbReference type="SUPFAM" id="SSF46785">
    <property type="entry name" value="Winged helix' DNA-binding domain"/>
    <property type="match status" value="1"/>
</dbReference>
<dbReference type="SMART" id="SM00347">
    <property type="entry name" value="HTH_MARR"/>
    <property type="match status" value="1"/>
</dbReference>
<evidence type="ECO:0000313" key="7">
    <source>
        <dbReference type="Proteomes" id="UP000053300"/>
    </source>
</evidence>
<dbReference type="GeneID" id="83040361"/>
<dbReference type="GO" id="GO:0003700">
    <property type="term" value="F:DNA-binding transcription factor activity"/>
    <property type="evidence" value="ECO:0007669"/>
    <property type="project" value="InterPro"/>
</dbReference>
<accession>A0A1V0BJA8</accession>
<evidence type="ECO:0000256" key="2">
    <source>
        <dbReference type="ARBA" id="ARBA00023125"/>
    </source>
</evidence>
<feature type="domain" description="HTH marR-type" evidence="4">
    <location>
        <begin position="16"/>
        <end position="146"/>
    </location>
</feature>
<gene>
    <name evidence="6" type="ORF">AS359_08260</name>
    <name evidence="5" type="ORF">B5M06_13650</name>
</gene>
<dbReference type="GO" id="GO:0003677">
    <property type="term" value="F:DNA binding"/>
    <property type="evidence" value="ECO:0007669"/>
    <property type="project" value="UniProtKB-KW"/>
</dbReference>
<dbReference type="InterPro" id="IPR039422">
    <property type="entry name" value="MarR/SlyA-like"/>
</dbReference>
<evidence type="ECO:0000313" key="8">
    <source>
        <dbReference type="Proteomes" id="UP000242792"/>
    </source>
</evidence>
<dbReference type="PANTHER" id="PTHR33164">
    <property type="entry name" value="TRANSCRIPTIONAL REGULATOR, MARR FAMILY"/>
    <property type="match status" value="1"/>
</dbReference>
<dbReference type="AlphaFoldDB" id="A0A0W7YUZ7"/>
<accession>A0A0W7YUZ7</accession>
<evidence type="ECO:0000256" key="3">
    <source>
        <dbReference type="ARBA" id="ARBA00023163"/>
    </source>
</evidence>
<reference evidence="6 7" key="1">
    <citation type="submission" date="2015-12" db="EMBL/GenBank/DDBJ databases">
        <title>Complete genome sequence of a multi-drug resistant strain Acidovorax sp. 12322-1.</title>
        <authorList>
            <person name="Ming D."/>
            <person name="Wang M."/>
            <person name="Hu S."/>
            <person name="Zhou Y."/>
            <person name="Jiang T."/>
        </authorList>
    </citation>
    <scope>NUCLEOTIDE SEQUENCE [LARGE SCALE GENOMIC DNA]</scope>
    <source>
        <strain evidence="6 7">12322-1</strain>
    </source>
</reference>
<keyword evidence="2" id="KW-0238">DNA-binding</keyword>
<dbReference type="EMBL" id="LPXH01000038">
    <property type="protein sequence ID" value="KUF38907.1"/>
    <property type="molecule type" value="Genomic_DNA"/>
</dbReference>
<dbReference type="KEGG" id="cke:B5M06_13650"/>
<sequence>MNSREHTDWVPLDRTYTHRIHTLMKLADRITQLAYEQESGIPAHEARCLAAIGNFAPLSVKDLARSANLDKAQASRAAQALVDKGLILKASSPTDGRGVVLNLTAQGREVWVRTMRLVTRRNQEITACLDAEEAQQLDVILDKLVAHARQSLT</sequence>
<dbReference type="Proteomes" id="UP000242792">
    <property type="component" value="Chromosome"/>
</dbReference>
<name>A0A0W7YUZ7_9BURK</name>
<dbReference type="OrthoDB" id="9090742at2"/>
<organism evidence="6 7">
    <name type="scientific">Comamonas kerstersii</name>
    <dbReference type="NCBI Taxonomy" id="225992"/>
    <lineage>
        <taxon>Bacteria</taxon>
        <taxon>Pseudomonadati</taxon>
        <taxon>Pseudomonadota</taxon>
        <taxon>Betaproteobacteria</taxon>
        <taxon>Burkholderiales</taxon>
        <taxon>Comamonadaceae</taxon>
        <taxon>Comamonas</taxon>
    </lineage>
</organism>
<keyword evidence="3" id="KW-0804">Transcription</keyword>
<dbReference type="Pfam" id="PF12802">
    <property type="entry name" value="MarR_2"/>
    <property type="match status" value="1"/>
</dbReference>
<dbReference type="InterPro" id="IPR000835">
    <property type="entry name" value="HTH_MarR-typ"/>
</dbReference>